<evidence type="ECO:0000256" key="1">
    <source>
        <dbReference type="ARBA" id="ARBA00000085"/>
    </source>
</evidence>
<dbReference type="InterPro" id="IPR050351">
    <property type="entry name" value="BphY/WalK/GraS-like"/>
</dbReference>
<protein>
    <recommendedName>
        <fullName evidence="3">histidine kinase</fullName>
        <ecNumber evidence="3">2.7.13.3</ecNumber>
    </recommendedName>
</protein>
<dbReference type="RefSeq" id="WP_092133624.1">
    <property type="nucleotide sequence ID" value="NZ_FNQK01000008.1"/>
</dbReference>
<sequence>MKISHKLILAFGVLILVLLVEIVLNQVISNRATQTYQTLQSEINPAVTILNKYEGINKELNLLISNRVNGDDRISSINRIKGIVEVELTYIVTELTTLHDALAEDHANRNHLATLIANTDDLIHTTIKFKDLLNIKEQENKTDLARGLYNTDFSNLTYSIDKSIKQLDINYNRAFESYNNELADNLKSVSRIILFTGAFGVILAIIITFQITFSISRSIHKLKVAALKMSKGNLDERIKVKGQNELAELGSAFNKMANALKKSFTAQEKQIEEIQSVNKELEQFVYVASHDLQEPLRTMTSYINLISELYIDQLDNNALKYMTHVEDASARMKTLIKDLLDYSKIGKEKTVTTVDLNAIINEILLDHELIIKDSNATVVFDPLPTLNGLQMELKQLFQNLINNGLKFRKEGTDPYIEITVEEQSDFWLFKVKDNGIGMDEKYFERVFVIFQRLHNRNDYQGTGIGLSICKKIVDMHKGEIWIESELNKGCTFYFTIFKKLKTI</sequence>
<evidence type="ECO:0000256" key="3">
    <source>
        <dbReference type="ARBA" id="ARBA00012438"/>
    </source>
</evidence>
<dbReference type="Gene3D" id="1.10.287.130">
    <property type="match status" value="1"/>
</dbReference>
<dbReference type="FunFam" id="3.30.565.10:FF:000006">
    <property type="entry name" value="Sensor histidine kinase WalK"/>
    <property type="match status" value="1"/>
</dbReference>
<dbReference type="GO" id="GO:0000156">
    <property type="term" value="F:phosphorelay response regulator activity"/>
    <property type="evidence" value="ECO:0007669"/>
    <property type="project" value="TreeGrafter"/>
</dbReference>
<dbReference type="SUPFAM" id="SSF47384">
    <property type="entry name" value="Homodimeric domain of signal transducing histidine kinase"/>
    <property type="match status" value="1"/>
</dbReference>
<feature type="domain" description="HAMP" evidence="9">
    <location>
        <begin position="213"/>
        <end position="265"/>
    </location>
</feature>
<dbReference type="PANTHER" id="PTHR42878:SF15">
    <property type="entry name" value="BACTERIOPHYTOCHROME"/>
    <property type="match status" value="1"/>
</dbReference>
<keyword evidence="7" id="KW-1133">Transmembrane helix</keyword>
<keyword evidence="5" id="KW-0808">Transferase</keyword>
<dbReference type="GO" id="GO:0030295">
    <property type="term" value="F:protein kinase activator activity"/>
    <property type="evidence" value="ECO:0007669"/>
    <property type="project" value="TreeGrafter"/>
</dbReference>
<evidence type="ECO:0000313" key="10">
    <source>
        <dbReference type="EMBL" id="SEA22498.1"/>
    </source>
</evidence>
<dbReference type="SUPFAM" id="SSF158472">
    <property type="entry name" value="HAMP domain-like"/>
    <property type="match status" value="1"/>
</dbReference>
<dbReference type="Pfam" id="PF00512">
    <property type="entry name" value="HisKA"/>
    <property type="match status" value="1"/>
</dbReference>
<evidence type="ECO:0000256" key="6">
    <source>
        <dbReference type="ARBA" id="ARBA00022777"/>
    </source>
</evidence>
<dbReference type="Pfam" id="PF02518">
    <property type="entry name" value="HATPase_c"/>
    <property type="match status" value="1"/>
</dbReference>
<dbReference type="GO" id="GO:0016020">
    <property type="term" value="C:membrane"/>
    <property type="evidence" value="ECO:0007669"/>
    <property type="project" value="UniProtKB-SubCell"/>
</dbReference>
<feature type="transmembrane region" description="Helical" evidence="7">
    <location>
        <begin position="192"/>
        <end position="213"/>
    </location>
</feature>
<dbReference type="EC" id="2.7.13.3" evidence="3"/>
<name>A0A1H3ZG46_BIZPA</name>
<dbReference type="GO" id="GO:0007234">
    <property type="term" value="P:osmosensory signaling via phosphorelay pathway"/>
    <property type="evidence" value="ECO:0007669"/>
    <property type="project" value="TreeGrafter"/>
</dbReference>
<evidence type="ECO:0000256" key="5">
    <source>
        <dbReference type="ARBA" id="ARBA00022679"/>
    </source>
</evidence>
<dbReference type="Gene3D" id="3.30.565.10">
    <property type="entry name" value="Histidine kinase-like ATPase, C-terminal domain"/>
    <property type="match status" value="1"/>
</dbReference>
<proteinExistence type="predicted"/>
<dbReference type="Proteomes" id="UP000198846">
    <property type="component" value="Unassembled WGS sequence"/>
</dbReference>
<dbReference type="PROSITE" id="PS50885">
    <property type="entry name" value="HAMP"/>
    <property type="match status" value="1"/>
</dbReference>
<dbReference type="SMART" id="SM00387">
    <property type="entry name" value="HATPase_c"/>
    <property type="match status" value="1"/>
</dbReference>
<dbReference type="InterPro" id="IPR003661">
    <property type="entry name" value="HisK_dim/P_dom"/>
</dbReference>
<dbReference type="GO" id="GO:0000155">
    <property type="term" value="F:phosphorelay sensor kinase activity"/>
    <property type="evidence" value="ECO:0007669"/>
    <property type="project" value="InterPro"/>
</dbReference>
<keyword evidence="7" id="KW-0472">Membrane</keyword>
<gene>
    <name evidence="10" type="ORF">SAMN04487990_108126</name>
</gene>
<organism evidence="10 11">
    <name type="scientific">Bizionia paragorgiae</name>
    <dbReference type="NCBI Taxonomy" id="283786"/>
    <lineage>
        <taxon>Bacteria</taxon>
        <taxon>Pseudomonadati</taxon>
        <taxon>Bacteroidota</taxon>
        <taxon>Flavobacteriia</taxon>
        <taxon>Flavobacteriales</taxon>
        <taxon>Flavobacteriaceae</taxon>
        <taxon>Bizionia</taxon>
    </lineage>
</organism>
<dbReference type="STRING" id="283786.SAMN04487990_108126"/>
<evidence type="ECO:0000256" key="4">
    <source>
        <dbReference type="ARBA" id="ARBA00022553"/>
    </source>
</evidence>
<evidence type="ECO:0000259" key="8">
    <source>
        <dbReference type="PROSITE" id="PS50109"/>
    </source>
</evidence>
<dbReference type="SMART" id="SM00304">
    <property type="entry name" value="HAMP"/>
    <property type="match status" value="1"/>
</dbReference>
<dbReference type="PANTHER" id="PTHR42878">
    <property type="entry name" value="TWO-COMPONENT HISTIDINE KINASE"/>
    <property type="match status" value="1"/>
</dbReference>
<dbReference type="PROSITE" id="PS50109">
    <property type="entry name" value="HIS_KIN"/>
    <property type="match status" value="1"/>
</dbReference>
<evidence type="ECO:0000259" key="9">
    <source>
        <dbReference type="PROSITE" id="PS50885"/>
    </source>
</evidence>
<dbReference type="CDD" id="cd00082">
    <property type="entry name" value="HisKA"/>
    <property type="match status" value="1"/>
</dbReference>
<feature type="domain" description="Histidine kinase" evidence="8">
    <location>
        <begin position="287"/>
        <end position="500"/>
    </location>
</feature>
<dbReference type="InterPro" id="IPR036097">
    <property type="entry name" value="HisK_dim/P_sf"/>
</dbReference>
<dbReference type="Gene3D" id="6.10.340.10">
    <property type="match status" value="1"/>
</dbReference>
<evidence type="ECO:0000313" key="11">
    <source>
        <dbReference type="Proteomes" id="UP000198846"/>
    </source>
</evidence>
<dbReference type="InterPro" id="IPR004358">
    <property type="entry name" value="Sig_transdc_His_kin-like_C"/>
</dbReference>
<dbReference type="SUPFAM" id="SSF55874">
    <property type="entry name" value="ATPase domain of HSP90 chaperone/DNA topoisomerase II/histidine kinase"/>
    <property type="match status" value="1"/>
</dbReference>
<dbReference type="InterPro" id="IPR003660">
    <property type="entry name" value="HAMP_dom"/>
</dbReference>
<dbReference type="Pfam" id="PF00672">
    <property type="entry name" value="HAMP"/>
    <property type="match status" value="1"/>
</dbReference>
<keyword evidence="6 10" id="KW-0418">Kinase</keyword>
<dbReference type="InterPro" id="IPR036890">
    <property type="entry name" value="HATPase_C_sf"/>
</dbReference>
<reference evidence="10 11" key="1">
    <citation type="submission" date="2016-10" db="EMBL/GenBank/DDBJ databases">
        <authorList>
            <person name="de Groot N.N."/>
        </authorList>
    </citation>
    <scope>NUCLEOTIDE SEQUENCE [LARGE SCALE GENOMIC DNA]</scope>
    <source>
        <strain evidence="10 11">DSM 23842</strain>
    </source>
</reference>
<keyword evidence="11" id="KW-1185">Reference proteome</keyword>
<dbReference type="CDD" id="cd06225">
    <property type="entry name" value="HAMP"/>
    <property type="match status" value="1"/>
</dbReference>
<dbReference type="EMBL" id="FNQK01000008">
    <property type="protein sequence ID" value="SEA22498.1"/>
    <property type="molecule type" value="Genomic_DNA"/>
</dbReference>
<dbReference type="InterPro" id="IPR005467">
    <property type="entry name" value="His_kinase_dom"/>
</dbReference>
<evidence type="ECO:0000256" key="7">
    <source>
        <dbReference type="SAM" id="Phobius"/>
    </source>
</evidence>
<comment type="subcellular location">
    <subcellularLocation>
        <location evidence="2">Membrane</location>
    </subcellularLocation>
</comment>
<dbReference type="AlphaFoldDB" id="A0A1H3ZG46"/>
<keyword evidence="7" id="KW-0812">Transmembrane</keyword>
<evidence type="ECO:0000256" key="2">
    <source>
        <dbReference type="ARBA" id="ARBA00004370"/>
    </source>
</evidence>
<dbReference type="InterPro" id="IPR003594">
    <property type="entry name" value="HATPase_dom"/>
</dbReference>
<dbReference type="PRINTS" id="PR00344">
    <property type="entry name" value="BCTRLSENSOR"/>
</dbReference>
<keyword evidence="4" id="KW-0597">Phosphoprotein</keyword>
<dbReference type="SMART" id="SM00388">
    <property type="entry name" value="HisKA"/>
    <property type="match status" value="1"/>
</dbReference>
<accession>A0A1H3ZG46</accession>
<dbReference type="OrthoDB" id="9781208at2"/>
<comment type="catalytic activity">
    <reaction evidence="1">
        <text>ATP + protein L-histidine = ADP + protein N-phospho-L-histidine.</text>
        <dbReference type="EC" id="2.7.13.3"/>
    </reaction>
</comment>